<feature type="domain" description="HD-GYP" evidence="3">
    <location>
        <begin position="297"/>
        <end position="483"/>
    </location>
</feature>
<comment type="caution">
    <text evidence="4">The sequence shown here is derived from an EMBL/GenBank/DDBJ whole genome shotgun (WGS) entry which is preliminary data.</text>
</comment>
<reference evidence="4 5" key="1">
    <citation type="journal article" date="2019" name="Lett. Appl. Microbiol.">
        <title>A case of 'blown pack' spoilage of vacuum-packaged pork likely associated with Clostridium estertheticum in Canada.</title>
        <authorList>
            <person name="Zhang P."/>
            <person name="Ward P."/>
            <person name="McMullen L.M."/>
            <person name="Yang X."/>
        </authorList>
    </citation>
    <scope>NUCLEOTIDE SEQUENCE [LARGE SCALE GENOMIC DNA]</scope>
    <source>
        <strain evidence="4 5">MA19</strain>
    </source>
</reference>
<evidence type="ECO:0000259" key="2">
    <source>
        <dbReference type="PROSITE" id="PS50887"/>
    </source>
</evidence>
<dbReference type="SUPFAM" id="SSF109604">
    <property type="entry name" value="HD-domain/PDEase-like"/>
    <property type="match status" value="1"/>
</dbReference>
<evidence type="ECO:0000313" key="5">
    <source>
        <dbReference type="Proteomes" id="UP000342249"/>
    </source>
</evidence>
<dbReference type="InterPro" id="IPR000014">
    <property type="entry name" value="PAS"/>
</dbReference>
<name>A0A5N7IWR9_9CLOT</name>
<dbReference type="EMBL" id="SPSF01000011">
    <property type="protein sequence ID" value="MPQ60921.1"/>
    <property type="molecule type" value="Genomic_DNA"/>
</dbReference>
<sequence length="483" mass="55782">MEENKMSQLSEIEELRKEEVQHERTIEEAIFYSGPDMHYIYDQQGRLVRWNEKFQDITGYSSEELAKMSLLDWYKGDEKSYRAIMDCITRSIDDGFGVTDAEMRKNDGTIVSVYFKAFTLCLNGKKYIECRIIDITQSKRKEKEICYLSYHDQLTGLYNRRFYEEELTRLDTERNLPMTIVMGDVNGLKFINDSFGHIMGDRLLKKVAKIISLGCRADDIIARFGGDEFVIILPRTDAFVAEKVIKRIKNLSLGEKVGFIDISVSFGYQTKNSKEEKTEEILITAENNMYNNKLFEGPIMKVKTIKSIINTLYEENKEEEKHSHEVSKLCGKMGEALDFSKYEVNELKEVGLLHNIGKIAIHENVPNKTGKLTSDEWKKIKSHCEIGYRMLNTVNGMSNMAIYILYHHERWDGLGYPKGLKGAEIPIASRIINIADAYDSMSRDRCYRSALSMENIIKELQKNAGHQFDPELVTVFIKKILGK</sequence>
<dbReference type="Gene3D" id="3.30.450.20">
    <property type="entry name" value="PAS domain"/>
    <property type="match status" value="1"/>
</dbReference>
<dbReference type="PANTHER" id="PTHR43155">
    <property type="entry name" value="CYCLIC DI-GMP PHOSPHODIESTERASE PA4108-RELATED"/>
    <property type="match status" value="1"/>
</dbReference>
<dbReference type="PANTHER" id="PTHR43155:SF2">
    <property type="entry name" value="CYCLIC DI-GMP PHOSPHODIESTERASE PA4108"/>
    <property type="match status" value="1"/>
</dbReference>
<dbReference type="SMART" id="SM00267">
    <property type="entry name" value="GGDEF"/>
    <property type="match status" value="1"/>
</dbReference>
<feature type="domain" description="PAS" evidence="1">
    <location>
        <begin position="22"/>
        <end position="71"/>
    </location>
</feature>
<dbReference type="PROSITE" id="PS51832">
    <property type="entry name" value="HD_GYP"/>
    <property type="match status" value="1"/>
</dbReference>
<dbReference type="Pfam" id="PF13487">
    <property type="entry name" value="HD_5"/>
    <property type="match status" value="1"/>
</dbReference>
<dbReference type="Gene3D" id="1.10.3210.10">
    <property type="entry name" value="Hypothetical protein af1432"/>
    <property type="match status" value="1"/>
</dbReference>
<organism evidence="4 5">
    <name type="scientific">Clostridium estertheticum</name>
    <dbReference type="NCBI Taxonomy" id="238834"/>
    <lineage>
        <taxon>Bacteria</taxon>
        <taxon>Bacillati</taxon>
        <taxon>Bacillota</taxon>
        <taxon>Clostridia</taxon>
        <taxon>Eubacteriales</taxon>
        <taxon>Clostridiaceae</taxon>
        <taxon>Clostridium</taxon>
    </lineage>
</organism>
<dbReference type="InterPro" id="IPR043128">
    <property type="entry name" value="Rev_trsase/Diguanyl_cyclase"/>
</dbReference>
<dbReference type="SUPFAM" id="SSF55785">
    <property type="entry name" value="PYP-like sensor domain (PAS domain)"/>
    <property type="match status" value="1"/>
</dbReference>
<dbReference type="SMART" id="SM00091">
    <property type="entry name" value="PAS"/>
    <property type="match status" value="1"/>
</dbReference>
<dbReference type="Gene3D" id="3.30.70.270">
    <property type="match status" value="1"/>
</dbReference>
<dbReference type="NCBIfam" id="TIGR00229">
    <property type="entry name" value="sensory_box"/>
    <property type="match status" value="1"/>
</dbReference>
<dbReference type="Pfam" id="PF13426">
    <property type="entry name" value="PAS_9"/>
    <property type="match status" value="1"/>
</dbReference>
<accession>A0A5N7IWR9</accession>
<dbReference type="AlphaFoldDB" id="A0A5N7IWR9"/>
<dbReference type="InterPro" id="IPR000160">
    <property type="entry name" value="GGDEF_dom"/>
</dbReference>
<dbReference type="InterPro" id="IPR003607">
    <property type="entry name" value="HD/PDEase_dom"/>
</dbReference>
<gene>
    <name evidence="4" type="ORF">E4V82_02165</name>
</gene>
<dbReference type="CDD" id="cd00130">
    <property type="entry name" value="PAS"/>
    <property type="match status" value="1"/>
</dbReference>
<dbReference type="SUPFAM" id="SSF55073">
    <property type="entry name" value="Nucleotide cyclase"/>
    <property type="match status" value="1"/>
</dbReference>
<dbReference type="PROSITE" id="PS50112">
    <property type="entry name" value="PAS"/>
    <property type="match status" value="1"/>
</dbReference>
<dbReference type="CDD" id="cd00077">
    <property type="entry name" value="HDc"/>
    <property type="match status" value="1"/>
</dbReference>
<dbReference type="InterPro" id="IPR029787">
    <property type="entry name" value="Nucleotide_cyclase"/>
</dbReference>
<dbReference type="NCBIfam" id="TIGR00254">
    <property type="entry name" value="GGDEF"/>
    <property type="match status" value="1"/>
</dbReference>
<feature type="domain" description="GGDEF" evidence="2">
    <location>
        <begin position="176"/>
        <end position="306"/>
    </location>
</feature>
<proteinExistence type="predicted"/>
<evidence type="ECO:0000313" key="4">
    <source>
        <dbReference type="EMBL" id="MPQ60921.1"/>
    </source>
</evidence>
<protein>
    <submittedName>
        <fullName evidence="4">Diguanylate cyclase</fullName>
    </submittedName>
</protein>
<evidence type="ECO:0000259" key="1">
    <source>
        <dbReference type="PROSITE" id="PS50112"/>
    </source>
</evidence>
<evidence type="ECO:0000259" key="3">
    <source>
        <dbReference type="PROSITE" id="PS51832"/>
    </source>
</evidence>
<dbReference type="Proteomes" id="UP000342249">
    <property type="component" value="Unassembled WGS sequence"/>
</dbReference>
<dbReference type="InterPro" id="IPR035965">
    <property type="entry name" value="PAS-like_dom_sf"/>
</dbReference>
<dbReference type="CDD" id="cd01949">
    <property type="entry name" value="GGDEF"/>
    <property type="match status" value="1"/>
</dbReference>
<dbReference type="PROSITE" id="PS50887">
    <property type="entry name" value="GGDEF"/>
    <property type="match status" value="1"/>
</dbReference>
<dbReference type="InterPro" id="IPR037522">
    <property type="entry name" value="HD_GYP_dom"/>
</dbReference>
<dbReference type="Pfam" id="PF00990">
    <property type="entry name" value="GGDEF"/>
    <property type="match status" value="1"/>
</dbReference>